<accession>A0ABX0MZ70</accession>
<evidence type="ECO:0000313" key="2">
    <source>
        <dbReference type="EMBL" id="NHZ65713.1"/>
    </source>
</evidence>
<gene>
    <name evidence="2" type="ORF">F1735_26005</name>
</gene>
<keyword evidence="1" id="KW-0812">Transmembrane</keyword>
<feature type="transmembrane region" description="Helical" evidence="1">
    <location>
        <begin position="44"/>
        <end position="63"/>
    </location>
</feature>
<keyword evidence="3" id="KW-1185">Reference proteome</keyword>
<dbReference type="Proteomes" id="UP000610594">
    <property type="component" value="Unassembled WGS sequence"/>
</dbReference>
<sequence>MKIRSNGAKLVITSLALALLLAAMIVFRLQISRFYFQMIDEHPLWFSSSVPVLVLLAIFMAFIRARKKARSQ</sequence>
<comment type="caution">
    <text evidence="2">The sequence shown here is derived from an EMBL/GenBank/DDBJ whole genome shotgun (WGS) entry which is preliminary data.</text>
</comment>
<keyword evidence="1" id="KW-0472">Membrane</keyword>
<reference evidence="2 3" key="1">
    <citation type="submission" date="2019-10" db="EMBL/GenBank/DDBJ databases">
        <title>Taxonomy of Antarctic Massilia spp.: description of Massilia rubra sp. nov., Massilia aquatica sp. nov., Massilia mucilaginosa sp. nov., Massilia frigida sp. nov. isolated from streams, lakes and regoliths.</title>
        <authorList>
            <person name="Holochova P."/>
            <person name="Sedlacek I."/>
            <person name="Kralova S."/>
            <person name="Maslanova I."/>
            <person name="Busse H.-J."/>
            <person name="Stankova E."/>
            <person name="Vrbovska V."/>
            <person name="Kovarovic V."/>
            <person name="Bartak M."/>
            <person name="Svec P."/>
            <person name="Pantucek R."/>
        </authorList>
    </citation>
    <scope>NUCLEOTIDE SEQUENCE [LARGE SCALE GENOMIC DNA]</scope>
    <source>
        <strain evidence="2 3">CCM 8694</strain>
    </source>
</reference>
<dbReference type="EMBL" id="WHJF01000095">
    <property type="protein sequence ID" value="NHZ65713.1"/>
    <property type="molecule type" value="Genomic_DNA"/>
</dbReference>
<evidence type="ECO:0000256" key="1">
    <source>
        <dbReference type="SAM" id="Phobius"/>
    </source>
</evidence>
<protein>
    <submittedName>
        <fullName evidence="2">Uncharacterized protein</fullName>
    </submittedName>
</protein>
<name>A0ABX0MZ70_9BURK</name>
<proteinExistence type="predicted"/>
<keyword evidence="1" id="KW-1133">Transmembrane helix</keyword>
<dbReference type="RefSeq" id="WP_167239652.1">
    <property type="nucleotide sequence ID" value="NZ_WHJF01000095.1"/>
</dbReference>
<evidence type="ECO:0000313" key="3">
    <source>
        <dbReference type="Proteomes" id="UP000610594"/>
    </source>
</evidence>
<organism evidence="2 3">
    <name type="scientific">Massilia genomosp. 1</name>
    <dbReference type="NCBI Taxonomy" id="2609280"/>
    <lineage>
        <taxon>Bacteria</taxon>
        <taxon>Pseudomonadati</taxon>
        <taxon>Pseudomonadota</taxon>
        <taxon>Betaproteobacteria</taxon>
        <taxon>Burkholderiales</taxon>
        <taxon>Oxalobacteraceae</taxon>
        <taxon>Telluria group</taxon>
        <taxon>Massilia</taxon>
    </lineage>
</organism>